<proteinExistence type="predicted"/>
<evidence type="ECO:0000313" key="1">
    <source>
        <dbReference type="EMBL" id="TFK62610.1"/>
    </source>
</evidence>
<evidence type="ECO:0000313" key="2">
    <source>
        <dbReference type="Proteomes" id="UP000308600"/>
    </source>
</evidence>
<organism evidence="1 2">
    <name type="scientific">Pluteus cervinus</name>
    <dbReference type="NCBI Taxonomy" id="181527"/>
    <lineage>
        <taxon>Eukaryota</taxon>
        <taxon>Fungi</taxon>
        <taxon>Dikarya</taxon>
        <taxon>Basidiomycota</taxon>
        <taxon>Agaricomycotina</taxon>
        <taxon>Agaricomycetes</taxon>
        <taxon>Agaricomycetidae</taxon>
        <taxon>Agaricales</taxon>
        <taxon>Pluteineae</taxon>
        <taxon>Pluteaceae</taxon>
        <taxon>Pluteus</taxon>
    </lineage>
</organism>
<gene>
    <name evidence="1" type="ORF">BDN72DRAFT_383750</name>
</gene>
<name>A0ACD3AAB5_9AGAR</name>
<dbReference type="Proteomes" id="UP000308600">
    <property type="component" value="Unassembled WGS sequence"/>
</dbReference>
<sequence length="122" mass="13793">MSRQTLPPGIITRLLRCLDGRTLLECRQVCCLWSKIIADDTDLQYTVELYNSGMMDQTQLFPDLSTAERLDKLRIFLAERRNRTQLGERDAMVGSTQGSCNQYQSYSIARLLGDGGVLSIVD</sequence>
<dbReference type="EMBL" id="ML208571">
    <property type="protein sequence ID" value="TFK62610.1"/>
    <property type="molecule type" value="Genomic_DNA"/>
</dbReference>
<reference evidence="1 2" key="1">
    <citation type="journal article" date="2019" name="Nat. Ecol. Evol.">
        <title>Megaphylogeny resolves global patterns of mushroom evolution.</title>
        <authorList>
            <person name="Varga T."/>
            <person name="Krizsan K."/>
            <person name="Foldi C."/>
            <person name="Dima B."/>
            <person name="Sanchez-Garcia M."/>
            <person name="Sanchez-Ramirez S."/>
            <person name="Szollosi G.J."/>
            <person name="Szarkandi J.G."/>
            <person name="Papp V."/>
            <person name="Albert L."/>
            <person name="Andreopoulos W."/>
            <person name="Angelini C."/>
            <person name="Antonin V."/>
            <person name="Barry K.W."/>
            <person name="Bougher N.L."/>
            <person name="Buchanan P."/>
            <person name="Buyck B."/>
            <person name="Bense V."/>
            <person name="Catcheside P."/>
            <person name="Chovatia M."/>
            <person name="Cooper J."/>
            <person name="Damon W."/>
            <person name="Desjardin D."/>
            <person name="Finy P."/>
            <person name="Geml J."/>
            <person name="Haridas S."/>
            <person name="Hughes K."/>
            <person name="Justo A."/>
            <person name="Karasinski D."/>
            <person name="Kautmanova I."/>
            <person name="Kiss B."/>
            <person name="Kocsube S."/>
            <person name="Kotiranta H."/>
            <person name="LaButti K.M."/>
            <person name="Lechner B.E."/>
            <person name="Liimatainen K."/>
            <person name="Lipzen A."/>
            <person name="Lukacs Z."/>
            <person name="Mihaltcheva S."/>
            <person name="Morgado L.N."/>
            <person name="Niskanen T."/>
            <person name="Noordeloos M.E."/>
            <person name="Ohm R.A."/>
            <person name="Ortiz-Santana B."/>
            <person name="Ovrebo C."/>
            <person name="Racz N."/>
            <person name="Riley R."/>
            <person name="Savchenko A."/>
            <person name="Shiryaev A."/>
            <person name="Soop K."/>
            <person name="Spirin V."/>
            <person name="Szebenyi C."/>
            <person name="Tomsovsky M."/>
            <person name="Tulloss R.E."/>
            <person name="Uehling J."/>
            <person name="Grigoriev I.V."/>
            <person name="Vagvolgyi C."/>
            <person name="Papp T."/>
            <person name="Martin F.M."/>
            <person name="Miettinen O."/>
            <person name="Hibbett D.S."/>
            <person name="Nagy L.G."/>
        </authorList>
    </citation>
    <scope>NUCLEOTIDE SEQUENCE [LARGE SCALE GENOMIC DNA]</scope>
    <source>
        <strain evidence="1 2">NL-1719</strain>
    </source>
</reference>
<accession>A0ACD3AAB5</accession>
<keyword evidence="2" id="KW-1185">Reference proteome</keyword>
<protein>
    <submittedName>
        <fullName evidence="1">Uncharacterized protein</fullName>
    </submittedName>
</protein>